<evidence type="ECO:0000313" key="2">
    <source>
        <dbReference type="Proteomes" id="UP000215914"/>
    </source>
</evidence>
<proteinExistence type="predicted"/>
<keyword evidence="2" id="KW-1185">Reference proteome</keyword>
<dbReference type="InParanoid" id="A0A251U455"/>
<dbReference type="Proteomes" id="UP000215914">
    <property type="component" value="Chromosome 8"/>
</dbReference>
<evidence type="ECO:0000313" key="1">
    <source>
        <dbReference type="EMBL" id="OTG18120.1"/>
    </source>
</evidence>
<sequence>MLVCDECSCLVIKQLNCLHAVNFYYQDWLVSGSFYLSEQQKIVFILNTLFLSRCRL</sequence>
<reference evidence="2" key="1">
    <citation type="journal article" date="2017" name="Nature">
        <title>The sunflower genome provides insights into oil metabolism, flowering and Asterid evolution.</title>
        <authorList>
            <person name="Badouin H."/>
            <person name="Gouzy J."/>
            <person name="Grassa C.J."/>
            <person name="Murat F."/>
            <person name="Staton S.E."/>
            <person name="Cottret L."/>
            <person name="Lelandais-Briere C."/>
            <person name="Owens G.L."/>
            <person name="Carrere S."/>
            <person name="Mayjonade B."/>
            <person name="Legrand L."/>
            <person name="Gill N."/>
            <person name="Kane N.C."/>
            <person name="Bowers J.E."/>
            <person name="Hubner S."/>
            <person name="Bellec A."/>
            <person name="Berard A."/>
            <person name="Berges H."/>
            <person name="Blanchet N."/>
            <person name="Boniface M.C."/>
            <person name="Brunel D."/>
            <person name="Catrice O."/>
            <person name="Chaidir N."/>
            <person name="Claudel C."/>
            <person name="Donnadieu C."/>
            <person name="Faraut T."/>
            <person name="Fievet G."/>
            <person name="Helmstetter N."/>
            <person name="King M."/>
            <person name="Knapp S.J."/>
            <person name="Lai Z."/>
            <person name="Le Paslier M.C."/>
            <person name="Lippi Y."/>
            <person name="Lorenzon L."/>
            <person name="Mandel J.R."/>
            <person name="Marage G."/>
            <person name="Marchand G."/>
            <person name="Marquand E."/>
            <person name="Bret-Mestries E."/>
            <person name="Morien E."/>
            <person name="Nambeesan S."/>
            <person name="Nguyen T."/>
            <person name="Pegot-Espagnet P."/>
            <person name="Pouilly N."/>
            <person name="Raftis F."/>
            <person name="Sallet E."/>
            <person name="Schiex T."/>
            <person name="Thomas J."/>
            <person name="Vandecasteele C."/>
            <person name="Vares D."/>
            <person name="Vear F."/>
            <person name="Vautrin S."/>
            <person name="Crespi M."/>
            <person name="Mangin B."/>
            <person name="Burke J.M."/>
            <person name="Salse J."/>
            <person name="Munos S."/>
            <person name="Vincourt P."/>
            <person name="Rieseberg L.H."/>
            <person name="Langlade N.B."/>
        </authorList>
    </citation>
    <scope>NUCLEOTIDE SEQUENCE [LARGE SCALE GENOMIC DNA]</scope>
    <source>
        <strain evidence="2">cv. SF193</strain>
    </source>
</reference>
<dbReference type="AlphaFoldDB" id="A0A251U455"/>
<protein>
    <submittedName>
        <fullName evidence="1">Uncharacterized protein</fullName>
    </submittedName>
</protein>
<name>A0A251U455_HELAN</name>
<organism evidence="1 2">
    <name type="scientific">Helianthus annuus</name>
    <name type="common">Common sunflower</name>
    <dbReference type="NCBI Taxonomy" id="4232"/>
    <lineage>
        <taxon>Eukaryota</taxon>
        <taxon>Viridiplantae</taxon>
        <taxon>Streptophyta</taxon>
        <taxon>Embryophyta</taxon>
        <taxon>Tracheophyta</taxon>
        <taxon>Spermatophyta</taxon>
        <taxon>Magnoliopsida</taxon>
        <taxon>eudicotyledons</taxon>
        <taxon>Gunneridae</taxon>
        <taxon>Pentapetalae</taxon>
        <taxon>asterids</taxon>
        <taxon>campanulids</taxon>
        <taxon>Asterales</taxon>
        <taxon>Asteraceae</taxon>
        <taxon>Asteroideae</taxon>
        <taxon>Heliantheae alliance</taxon>
        <taxon>Heliantheae</taxon>
        <taxon>Helianthus</taxon>
    </lineage>
</organism>
<dbReference type="EMBL" id="CM007897">
    <property type="protein sequence ID" value="OTG18120.1"/>
    <property type="molecule type" value="Genomic_DNA"/>
</dbReference>
<accession>A0A251U455</accession>
<gene>
    <name evidence="1" type="ORF">HannXRQ_Chr08g0219661</name>
</gene>